<evidence type="ECO:0000313" key="12">
    <source>
        <dbReference type="Proteomes" id="UP000628775"/>
    </source>
</evidence>
<dbReference type="SUPFAM" id="SSF51735">
    <property type="entry name" value="NAD(P)-binding Rossmann-fold domains"/>
    <property type="match status" value="1"/>
</dbReference>
<evidence type="ECO:0000256" key="4">
    <source>
        <dbReference type="ARBA" id="ARBA00023002"/>
    </source>
</evidence>
<evidence type="ECO:0000256" key="2">
    <source>
        <dbReference type="ARBA" id="ARBA00022650"/>
    </source>
</evidence>
<dbReference type="Gene3D" id="3.40.50.720">
    <property type="entry name" value="NAD(P)-binding Rossmann-like Domain"/>
    <property type="match status" value="1"/>
</dbReference>
<dbReference type="SUPFAM" id="SSF48179">
    <property type="entry name" value="6-phosphogluconate dehydrogenase C-terminal domain-like"/>
    <property type="match status" value="1"/>
</dbReference>
<evidence type="ECO:0000256" key="7">
    <source>
        <dbReference type="NCBIfam" id="TIGR00112"/>
    </source>
</evidence>
<dbReference type="EC" id="1.5.1.2" evidence="6 7"/>
<keyword evidence="12" id="KW-1185">Reference proteome</keyword>
<dbReference type="NCBIfam" id="TIGR00112">
    <property type="entry name" value="proC"/>
    <property type="match status" value="1"/>
</dbReference>
<comment type="function">
    <text evidence="5 6">Catalyzes the reduction of 1-pyrroline-5-carboxylate (PCA) to L-proline.</text>
</comment>
<comment type="catalytic activity">
    <reaction evidence="6">
        <text>L-proline + NADP(+) = (S)-1-pyrroline-5-carboxylate + NADPH + 2 H(+)</text>
        <dbReference type="Rhea" id="RHEA:14109"/>
        <dbReference type="ChEBI" id="CHEBI:15378"/>
        <dbReference type="ChEBI" id="CHEBI:17388"/>
        <dbReference type="ChEBI" id="CHEBI:57783"/>
        <dbReference type="ChEBI" id="CHEBI:58349"/>
        <dbReference type="ChEBI" id="CHEBI:60039"/>
        <dbReference type="EC" id="1.5.1.2"/>
    </reaction>
</comment>
<keyword evidence="4 6" id="KW-0560">Oxidoreductase</keyword>
<evidence type="ECO:0000256" key="5">
    <source>
        <dbReference type="ARBA" id="ARBA00058118"/>
    </source>
</evidence>
<accession>A0A8J2YHU6</accession>
<dbReference type="FunFam" id="1.10.3730.10:FF:000001">
    <property type="entry name" value="Pyrroline-5-carboxylate reductase"/>
    <property type="match status" value="1"/>
</dbReference>
<comment type="pathway">
    <text evidence="6">Amino-acid biosynthesis; L-proline biosynthesis; L-proline from L-glutamate 5-semialdehyde: step 1/1.</text>
</comment>
<evidence type="ECO:0000259" key="9">
    <source>
        <dbReference type="Pfam" id="PF03807"/>
    </source>
</evidence>
<dbReference type="Pfam" id="PF14748">
    <property type="entry name" value="P5CR_dimer"/>
    <property type="match status" value="1"/>
</dbReference>
<dbReference type="PIRSF" id="PIRSF000193">
    <property type="entry name" value="Pyrrol-5-carb_rd"/>
    <property type="match status" value="1"/>
</dbReference>
<keyword evidence="2 6" id="KW-0641">Proline biosynthesis</keyword>
<protein>
    <recommendedName>
        <fullName evidence="6 7">Pyrroline-5-carboxylate reductase</fullName>
        <shortName evidence="6">P5C reductase</shortName>
        <shortName evidence="6">P5CR</shortName>
        <ecNumber evidence="6 7">1.5.1.2</ecNumber>
    </recommendedName>
    <alternativeName>
        <fullName evidence="6">PCA reductase</fullName>
    </alternativeName>
</protein>
<dbReference type="Gene3D" id="1.10.3730.10">
    <property type="entry name" value="ProC C-terminal domain-like"/>
    <property type="match status" value="1"/>
</dbReference>
<dbReference type="InterPro" id="IPR000304">
    <property type="entry name" value="Pyrroline-COOH_reductase"/>
</dbReference>
<organism evidence="11 12">
    <name type="scientific">Pullulanibacillus camelliae</name>
    <dbReference type="NCBI Taxonomy" id="1707096"/>
    <lineage>
        <taxon>Bacteria</taxon>
        <taxon>Bacillati</taxon>
        <taxon>Bacillota</taxon>
        <taxon>Bacilli</taxon>
        <taxon>Bacillales</taxon>
        <taxon>Sporolactobacillaceae</taxon>
        <taxon>Pullulanibacillus</taxon>
    </lineage>
</organism>
<evidence type="ECO:0000256" key="8">
    <source>
        <dbReference type="PIRSR" id="PIRSR000193-1"/>
    </source>
</evidence>
<dbReference type="Proteomes" id="UP000628775">
    <property type="component" value="Unassembled WGS sequence"/>
</dbReference>
<name>A0A8J2YHU6_9BACL</name>
<reference evidence="11" key="2">
    <citation type="submission" date="2020-09" db="EMBL/GenBank/DDBJ databases">
        <authorList>
            <person name="Sun Q."/>
            <person name="Zhou Y."/>
        </authorList>
    </citation>
    <scope>NUCLEOTIDE SEQUENCE</scope>
    <source>
        <strain evidence="11">CGMCC 1.15371</strain>
    </source>
</reference>
<dbReference type="InterPro" id="IPR029036">
    <property type="entry name" value="P5CR_dimer"/>
</dbReference>
<gene>
    <name evidence="11" type="primary">proH</name>
    <name evidence="6" type="synonym">proC</name>
    <name evidence="11" type="ORF">GCM10011391_23450</name>
</gene>
<dbReference type="InterPro" id="IPR036291">
    <property type="entry name" value="NAD(P)-bd_dom_sf"/>
</dbReference>
<comment type="caution">
    <text evidence="11">The sequence shown here is derived from an EMBL/GenBank/DDBJ whole genome shotgun (WGS) entry which is preliminary data.</text>
</comment>
<evidence type="ECO:0000256" key="1">
    <source>
        <dbReference type="ARBA" id="ARBA00005525"/>
    </source>
</evidence>
<dbReference type="AlphaFoldDB" id="A0A8J2YHU6"/>
<dbReference type="UniPathway" id="UPA00098">
    <property type="reaction ID" value="UER00361"/>
</dbReference>
<sequence length="283" mass="30718">MFNGNIVFFGAGSMAEAMIAGMVASGTIPLEQIQVTNKSNPERLNALKEKYNIQITPREALELQSADLLILAMKPKDIEDALDRLKDQLMPHHVVISLLAGISTAFIEKRLGNHTRVIRVMPNTSSTIGESATAMATGQFVSNEDKQKVEELLKACGAVYILEEEHIDIFTGIAGSGPAYFYYLIEHIEKVGEAAGLDKQLARQMGAQTILGAAKMIMKNDATPTELREKVTSPNGTTAKGLEALAAYGGGKAIREAVLSATRRSKEMSLHYARPKTKTVDQD</sequence>
<dbReference type="PANTHER" id="PTHR11645">
    <property type="entry name" value="PYRROLINE-5-CARBOXYLATE REDUCTASE"/>
    <property type="match status" value="1"/>
</dbReference>
<feature type="binding site" evidence="8">
    <location>
        <begin position="72"/>
        <end position="75"/>
    </location>
    <ligand>
        <name>NADP(+)</name>
        <dbReference type="ChEBI" id="CHEBI:58349"/>
    </ligand>
</feature>
<evidence type="ECO:0000313" key="11">
    <source>
        <dbReference type="EMBL" id="GGE43946.1"/>
    </source>
</evidence>
<dbReference type="GO" id="GO:0004735">
    <property type="term" value="F:pyrroline-5-carboxylate reductase activity"/>
    <property type="evidence" value="ECO:0007669"/>
    <property type="project" value="UniProtKB-UniRule"/>
</dbReference>
<dbReference type="InterPro" id="IPR028939">
    <property type="entry name" value="P5C_Rdtase_cat_N"/>
</dbReference>
<keyword evidence="6" id="KW-0028">Amino-acid biosynthesis</keyword>
<evidence type="ECO:0000256" key="3">
    <source>
        <dbReference type="ARBA" id="ARBA00022857"/>
    </source>
</evidence>
<comment type="subcellular location">
    <subcellularLocation>
        <location evidence="6">Cytoplasm</location>
    </subcellularLocation>
</comment>
<dbReference type="RefSeq" id="WP_188694000.1">
    <property type="nucleotide sequence ID" value="NZ_BMIR01000010.1"/>
</dbReference>
<proteinExistence type="inferred from homology"/>
<keyword evidence="6" id="KW-0963">Cytoplasm</keyword>
<dbReference type="InterPro" id="IPR008927">
    <property type="entry name" value="6-PGluconate_DH-like_C_sf"/>
</dbReference>
<dbReference type="HAMAP" id="MF_01925">
    <property type="entry name" value="P5C_reductase"/>
    <property type="match status" value="1"/>
</dbReference>
<evidence type="ECO:0000259" key="10">
    <source>
        <dbReference type="Pfam" id="PF14748"/>
    </source>
</evidence>
<feature type="domain" description="Pyrroline-5-carboxylate reductase dimerisation" evidence="10">
    <location>
        <begin position="164"/>
        <end position="268"/>
    </location>
</feature>
<dbReference type="Pfam" id="PF03807">
    <property type="entry name" value="F420_oxidored"/>
    <property type="match status" value="1"/>
</dbReference>
<evidence type="ECO:0000256" key="6">
    <source>
        <dbReference type="HAMAP-Rule" id="MF_01925"/>
    </source>
</evidence>
<reference evidence="11" key="1">
    <citation type="journal article" date="2014" name="Int. J. Syst. Evol. Microbiol.">
        <title>Complete genome sequence of Corynebacterium casei LMG S-19264T (=DSM 44701T), isolated from a smear-ripened cheese.</title>
        <authorList>
            <consortium name="US DOE Joint Genome Institute (JGI-PGF)"/>
            <person name="Walter F."/>
            <person name="Albersmeier A."/>
            <person name="Kalinowski J."/>
            <person name="Ruckert C."/>
        </authorList>
    </citation>
    <scope>NUCLEOTIDE SEQUENCE</scope>
    <source>
        <strain evidence="11">CGMCC 1.15371</strain>
    </source>
</reference>
<keyword evidence="3 6" id="KW-0521">NADP</keyword>
<dbReference type="EMBL" id="BMIR01000010">
    <property type="protein sequence ID" value="GGE43946.1"/>
    <property type="molecule type" value="Genomic_DNA"/>
</dbReference>
<comment type="catalytic activity">
    <reaction evidence="6">
        <text>L-proline + NAD(+) = (S)-1-pyrroline-5-carboxylate + NADH + 2 H(+)</text>
        <dbReference type="Rhea" id="RHEA:14105"/>
        <dbReference type="ChEBI" id="CHEBI:15378"/>
        <dbReference type="ChEBI" id="CHEBI:17388"/>
        <dbReference type="ChEBI" id="CHEBI:57540"/>
        <dbReference type="ChEBI" id="CHEBI:57945"/>
        <dbReference type="ChEBI" id="CHEBI:60039"/>
        <dbReference type="EC" id="1.5.1.2"/>
    </reaction>
</comment>
<dbReference type="GO" id="GO:0055129">
    <property type="term" value="P:L-proline biosynthetic process"/>
    <property type="evidence" value="ECO:0007669"/>
    <property type="project" value="UniProtKB-UniRule"/>
</dbReference>
<feature type="domain" description="Pyrroline-5-carboxylate reductase catalytic N-terminal" evidence="9">
    <location>
        <begin position="6"/>
        <end position="101"/>
    </location>
</feature>
<dbReference type="PANTHER" id="PTHR11645:SF49">
    <property type="entry name" value="PYRROLINE-5-CARBOXYLATE REDUCTASE 1"/>
    <property type="match status" value="1"/>
</dbReference>
<comment type="similarity">
    <text evidence="1 6">Belongs to the pyrroline-5-carboxylate reductase family.</text>
</comment>
<dbReference type="GO" id="GO:0005737">
    <property type="term" value="C:cytoplasm"/>
    <property type="evidence" value="ECO:0007669"/>
    <property type="project" value="UniProtKB-SubCell"/>
</dbReference>